<organism evidence="1">
    <name type="scientific">marine sediment metagenome</name>
    <dbReference type="NCBI Taxonomy" id="412755"/>
    <lineage>
        <taxon>unclassified sequences</taxon>
        <taxon>metagenomes</taxon>
        <taxon>ecological metagenomes</taxon>
    </lineage>
</organism>
<protein>
    <submittedName>
        <fullName evidence="1">Uncharacterized protein</fullName>
    </submittedName>
</protein>
<gene>
    <name evidence="1" type="ORF">LCGC14_2049770</name>
</gene>
<dbReference type="EMBL" id="LAZR01024203">
    <property type="protein sequence ID" value="KKL75952.1"/>
    <property type="molecule type" value="Genomic_DNA"/>
</dbReference>
<sequence length="55" mass="6528">MLIERSAVFGEDFNYRYQLTRRLRPSRSGLSDRGRLWPALNTGRHIQNFKCFSPI</sequence>
<reference evidence="1" key="1">
    <citation type="journal article" date="2015" name="Nature">
        <title>Complex archaea that bridge the gap between prokaryotes and eukaryotes.</title>
        <authorList>
            <person name="Spang A."/>
            <person name="Saw J.H."/>
            <person name="Jorgensen S.L."/>
            <person name="Zaremba-Niedzwiedzka K."/>
            <person name="Martijn J."/>
            <person name="Lind A.E."/>
            <person name="van Eijk R."/>
            <person name="Schleper C."/>
            <person name="Guy L."/>
            <person name="Ettema T.J."/>
        </authorList>
    </citation>
    <scope>NUCLEOTIDE SEQUENCE</scope>
</reference>
<name>A0A0F9HLC6_9ZZZZ</name>
<accession>A0A0F9HLC6</accession>
<proteinExistence type="predicted"/>
<dbReference type="AlphaFoldDB" id="A0A0F9HLC6"/>
<comment type="caution">
    <text evidence="1">The sequence shown here is derived from an EMBL/GenBank/DDBJ whole genome shotgun (WGS) entry which is preliminary data.</text>
</comment>
<evidence type="ECO:0000313" key="1">
    <source>
        <dbReference type="EMBL" id="KKL75952.1"/>
    </source>
</evidence>